<dbReference type="PANTHER" id="PTHR33254:SF4">
    <property type="entry name" value="4-HYDROXY-4-METHYL-2-OXOGLUTARATE ALDOLASE 3-RELATED"/>
    <property type="match status" value="1"/>
</dbReference>
<proteinExistence type="predicted"/>
<evidence type="ECO:0000256" key="2">
    <source>
        <dbReference type="SAM" id="MobiDB-lite"/>
    </source>
</evidence>
<dbReference type="GO" id="GO:0047443">
    <property type="term" value="F:4-hydroxy-4-methyl-2-oxoglutarate aldolase activity"/>
    <property type="evidence" value="ECO:0007669"/>
    <property type="project" value="TreeGrafter"/>
</dbReference>
<name>A0A8E2JF81_9PEZI</name>
<keyword evidence="1" id="KW-0460">Magnesium</keyword>
<accession>A0A8E2JF81</accession>
<dbReference type="OrthoDB" id="1476984at2759"/>
<dbReference type="InterPro" id="IPR005493">
    <property type="entry name" value="RraA/RraA-like"/>
</dbReference>
<feature type="binding site" evidence="1">
    <location>
        <begin position="115"/>
        <end position="118"/>
    </location>
    <ligand>
        <name>substrate</name>
    </ligand>
</feature>
<feature type="region of interest" description="Disordered" evidence="2">
    <location>
        <begin position="64"/>
        <end position="89"/>
    </location>
</feature>
<dbReference type="AlphaFoldDB" id="A0A8E2JF81"/>
<feature type="binding site" evidence="1">
    <location>
        <position position="138"/>
    </location>
    <ligand>
        <name>Mg(2+)</name>
        <dbReference type="ChEBI" id="CHEBI:18420"/>
    </ligand>
</feature>
<gene>
    <name evidence="3" type="ORF">K432DRAFT_382342</name>
</gene>
<protein>
    <submittedName>
        <fullName evidence="3">RraA-like protein</fullName>
    </submittedName>
</protein>
<keyword evidence="4" id="KW-1185">Reference proteome</keyword>
<keyword evidence="1" id="KW-0479">Metal-binding</keyword>
<dbReference type="GO" id="GO:0046872">
    <property type="term" value="F:metal ion binding"/>
    <property type="evidence" value="ECO:0007669"/>
    <property type="project" value="UniProtKB-KW"/>
</dbReference>
<dbReference type="SUPFAM" id="SSF89562">
    <property type="entry name" value="RraA-like"/>
    <property type="match status" value="1"/>
</dbReference>
<feature type="compositionally biased region" description="Pro residues" evidence="2">
    <location>
        <begin position="69"/>
        <end position="80"/>
    </location>
</feature>
<dbReference type="EMBL" id="KV744966">
    <property type="protein sequence ID" value="OCK80298.1"/>
    <property type="molecule type" value="Genomic_DNA"/>
</dbReference>
<dbReference type="PANTHER" id="PTHR33254">
    <property type="entry name" value="4-HYDROXY-4-METHYL-2-OXOGLUTARATE ALDOLASE 3-RELATED"/>
    <property type="match status" value="1"/>
</dbReference>
<reference evidence="3 4" key="1">
    <citation type="journal article" date="2016" name="Nat. Commun.">
        <title>Ectomycorrhizal ecology is imprinted in the genome of the dominant symbiotic fungus Cenococcum geophilum.</title>
        <authorList>
            <consortium name="DOE Joint Genome Institute"/>
            <person name="Peter M."/>
            <person name="Kohler A."/>
            <person name="Ohm R.A."/>
            <person name="Kuo A."/>
            <person name="Krutzmann J."/>
            <person name="Morin E."/>
            <person name="Arend M."/>
            <person name="Barry K.W."/>
            <person name="Binder M."/>
            <person name="Choi C."/>
            <person name="Clum A."/>
            <person name="Copeland A."/>
            <person name="Grisel N."/>
            <person name="Haridas S."/>
            <person name="Kipfer T."/>
            <person name="LaButti K."/>
            <person name="Lindquist E."/>
            <person name="Lipzen A."/>
            <person name="Maire R."/>
            <person name="Meier B."/>
            <person name="Mihaltcheva S."/>
            <person name="Molinier V."/>
            <person name="Murat C."/>
            <person name="Poggeler S."/>
            <person name="Quandt C.A."/>
            <person name="Sperisen C."/>
            <person name="Tritt A."/>
            <person name="Tisserant E."/>
            <person name="Crous P.W."/>
            <person name="Henrissat B."/>
            <person name="Nehls U."/>
            <person name="Egli S."/>
            <person name="Spatafora J.W."/>
            <person name="Grigoriev I.V."/>
            <person name="Martin F.M."/>
        </authorList>
    </citation>
    <scope>NUCLEOTIDE SEQUENCE [LARGE SCALE GENOMIC DNA]</scope>
    <source>
        <strain evidence="3 4">CBS 459.81</strain>
    </source>
</reference>
<evidence type="ECO:0000313" key="4">
    <source>
        <dbReference type="Proteomes" id="UP000250266"/>
    </source>
</evidence>
<feature type="binding site" evidence="1">
    <location>
        <position position="137"/>
    </location>
    <ligand>
        <name>substrate</name>
    </ligand>
</feature>
<organism evidence="3 4">
    <name type="scientific">Lepidopterella palustris CBS 459.81</name>
    <dbReference type="NCBI Taxonomy" id="1314670"/>
    <lineage>
        <taxon>Eukaryota</taxon>
        <taxon>Fungi</taxon>
        <taxon>Dikarya</taxon>
        <taxon>Ascomycota</taxon>
        <taxon>Pezizomycotina</taxon>
        <taxon>Dothideomycetes</taxon>
        <taxon>Pleosporomycetidae</taxon>
        <taxon>Mytilinidiales</taxon>
        <taxon>Argynnaceae</taxon>
        <taxon>Lepidopterella</taxon>
    </lineage>
</organism>
<dbReference type="Proteomes" id="UP000250266">
    <property type="component" value="Unassembled WGS sequence"/>
</dbReference>
<dbReference type="InterPro" id="IPR036704">
    <property type="entry name" value="RraA/RraA-like_sf"/>
</dbReference>
<dbReference type="CDD" id="cd16841">
    <property type="entry name" value="RraA_family"/>
    <property type="match status" value="1"/>
</dbReference>
<sequence length="240" mass="24859">MASSQLKALAAYSACDISDALLKLKVPGAGLLADITPIATTATAISATKTIALASTVLLVSKPSASFPQPHPPPPDPTSLPEPNIKTGTPYADLTTPDTVVLLSQPAGQKCAVVGGIMAARMKVLGAKGIVVDGRVRDLVSLGALGMPIWSRATSTVGSGAESRPWAHNVPITIGGVRVEPGDIIILDPAENGVVSIPKSKLDAVLRLLPRMVAADEKVMEDVEKGVEVAEAFRRHRSNL</sequence>
<dbReference type="Pfam" id="PF03737">
    <property type="entry name" value="RraA-like"/>
    <property type="match status" value="1"/>
</dbReference>
<evidence type="ECO:0000256" key="1">
    <source>
        <dbReference type="PIRSR" id="PIRSR605493-1"/>
    </source>
</evidence>
<dbReference type="Gene3D" id="3.50.30.40">
    <property type="entry name" value="Ribonuclease E inhibitor RraA/RraA-like"/>
    <property type="match status" value="1"/>
</dbReference>
<comment type="cofactor">
    <cofactor evidence="1">
        <name>Mg(2+)</name>
        <dbReference type="ChEBI" id="CHEBI:18420"/>
    </cofactor>
</comment>
<dbReference type="GO" id="GO:0008948">
    <property type="term" value="F:oxaloacetate decarboxylase activity"/>
    <property type="evidence" value="ECO:0007669"/>
    <property type="project" value="TreeGrafter"/>
</dbReference>
<evidence type="ECO:0000313" key="3">
    <source>
        <dbReference type="EMBL" id="OCK80298.1"/>
    </source>
</evidence>